<evidence type="ECO:0000313" key="3">
    <source>
        <dbReference type="Proteomes" id="UP000037784"/>
    </source>
</evidence>
<evidence type="ECO:0000313" key="1">
    <source>
        <dbReference type="EMBL" id="GAP63357.1"/>
    </source>
</evidence>
<evidence type="ECO:0000313" key="2">
    <source>
        <dbReference type="EMBL" id="KPL89569.1"/>
    </source>
</evidence>
<sequence length="162" mass="18225">MTPTLRNWHTLSEPALRELVDNAIYGVTYGMGAGTMLADAIRPFLVLALTPGVSREQVARLYRVLLEEVLPTYQQLRIFDPYHRLRTTINEIGRLLAEVSRESLNGEYPLIVDALADLIVNAWVLHEPHLAEGVLERLSPYTRLAVLEAAESAMQKKPSEAY</sequence>
<dbReference type="Proteomes" id="UP000050502">
    <property type="component" value="Unassembled WGS sequence"/>
</dbReference>
<comment type="caution">
    <text evidence="1">The sequence shown here is derived from an EMBL/GenBank/DDBJ whole genome shotgun (WGS) entry which is preliminary data.</text>
</comment>
<accession>A0A0M9UCY8</accession>
<reference evidence="1 3" key="1">
    <citation type="journal article" date="2015" name="Genome Announc.">
        <title>Draft Genome Sequence of a Heterotrophic Facultative Anaerobic Thermophilic Bacterium, Ardenticatena maritima Strain 110ST.</title>
        <authorList>
            <person name="Kawaichi S."/>
            <person name="Yoshida T."/>
            <person name="Sako Y."/>
            <person name="Nakamura R."/>
        </authorList>
    </citation>
    <scope>NUCLEOTIDE SEQUENCE [LARGE SCALE GENOMIC DNA]</scope>
    <source>
        <strain evidence="1 3">110S</strain>
    </source>
</reference>
<gene>
    <name evidence="1" type="ORF">ARMA_1780</name>
    <name evidence="2" type="ORF">SE16_03900</name>
</gene>
<dbReference type="STRING" id="872965.SE16_03900"/>
<organism evidence="1 3">
    <name type="scientific">Ardenticatena maritima</name>
    <dbReference type="NCBI Taxonomy" id="872965"/>
    <lineage>
        <taxon>Bacteria</taxon>
        <taxon>Bacillati</taxon>
        <taxon>Chloroflexota</taxon>
        <taxon>Ardenticatenia</taxon>
        <taxon>Ardenticatenales</taxon>
        <taxon>Ardenticatenaceae</taxon>
        <taxon>Ardenticatena</taxon>
    </lineage>
</organism>
<dbReference type="EMBL" id="BBZA01000138">
    <property type="protein sequence ID" value="GAP63357.1"/>
    <property type="molecule type" value="Genomic_DNA"/>
</dbReference>
<dbReference type="EMBL" id="LGKN01000003">
    <property type="protein sequence ID" value="KPL89569.1"/>
    <property type="molecule type" value="Genomic_DNA"/>
</dbReference>
<protein>
    <submittedName>
        <fullName evidence="1">Uncharacterized protein</fullName>
    </submittedName>
</protein>
<dbReference type="Proteomes" id="UP000037784">
    <property type="component" value="Unassembled WGS sequence"/>
</dbReference>
<reference evidence="2 4" key="2">
    <citation type="submission" date="2015-07" db="EMBL/GenBank/DDBJ databases">
        <title>Whole genome sequence of Ardenticatena maritima DSM 23922.</title>
        <authorList>
            <person name="Hemp J."/>
            <person name="Ward L.M."/>
            <person name="Pace L.A."/>
            <person name="Fischer W.W."/>
        </authorList>
    </citation>
    <scope>NUCLEOTIDE SEQUENCE [LARGE SCALE GENOMIC DNA]</scope>
    <source>
        <strain evidence="2 4">110S</strain>
    </source>
</reference>
<dbReference type="RefSeq" id="WP_054493204.1">
    <property type="nucleotide sequence ID" value="NZ_BBZA01000138.1"/>
</dbReference>
<proteinExistence type="predicted"/>
<dbReference type="InParanoid" id="A0A0M9UCY8"/>
<keyword evidence="3" id="KW-1185">Reference proteome</keyword>
<evidence type="ECO:0000313" key="4">
    <source>
        <dbReference type="Proteomes" id="UP000050502"/>
    </source>
</evidence>
<name>A0A0M9UCY8_9CHLR</name>
<dbReference type="AlphaFoldDB" id="A0A0M9UCY8"/>
<reference evidence="3" key="3">
    <citation type="submission" date="2015-08" db="EMBL/GenBank/DDBJ databases">
        <title>Draft Genome Sequence of a Heterotrophic Facultative Anaerobic Bacterium Ardenticatena maritima Strain 110S.</title>
        <authorList>
            <person name="Kawaichi S."/>
            <person name="Yoshida T."/>
            <person name="Sako Y."/>
            <person name="Nakamura R."/>
        </authorList>
    </citation>
    <scope>NUCLEOTIDE SEQUENCE [LARGE SCALE GENOMIC DNA]</scope>
    <source>
        <strain evidence="3">110S</strain>
    </source>
</reference>